<dbReference type="Proteomes" id="UP000800981">
    <property type="component" value="Unassembled WGS sequence"/>
</dbReference>
<dbReference type="CDD" id="cd02440">
    <property type="entry name" value="AdoMet_MTases"/>
    <property type="match status" value="1"/>
</dbReference>
<dbReference type="InterPro" id="IPR041698">
    <property type="entry name" value="Methyltransf_25"/>
</dbReference>
<feature type="domain" description="Methyltransferase" evidence="1">
    <location>
        <begin position="41"/>
        <end position="136"/>
    </location>
</feature>
<evidence type="ECO:0000259" key="1">
    <source>
        <dbReference type="Pfam" id="PF13649"/>
    </source>
</evidence>
<dbReference type="PANTHER" id="PTHR44068">
    <property type="entry name" value="ZGC:194242"/>
    <property type="match status" value="1"/>
</dbReference>
<organism evidence="2 3">
    <name type="scientific">Motilibacter deserti</name>
    <dbReference type="NCBI Taxonomy" id="2714956"/>
    <lineage>
        <taxon>Bacteria</taxon>
        <taxon>Bacillati</taxon>
        <taxon>Actinomycetota</taxon>
        <taxon>Actinomycetes</taxon>
        <taxon>Motilibacterales</taxon>
        <taxon>Motilibacteraceae</taxon>
        <taxon>Motilibacter</taxon>
    </lineage>
</organism>
<name>A0ABX0GP15_9ACTN</name>
<dbReference type="GO" id="GO:0032259">
    <property type="term" value="P:methylation"/>
    <property type="evidence" value="ECO:0007669"/>
    <property type="project" value="UniProtKB-KW"/>
</dbReference>
<dbReference type="GO" id="GO:0008168">
    <property type="term" value="F:methyltransferase activity"/>
    <property type="evidence" value="ECO:0007669"/>
    <property type="project" value="UniProtKB-KW"/>
</dbReference>
<reference evidence="2 3" key="1">
    <citation type="submission" date="2020-03" db="EMBL/GenBank/DDBJ databases">
        <title>Two novel Motilibacter sp.</title>
        <authorList>
            <person name="Liu S."/>
        </authorList>
    </citation>
    <scope>NUCLEOTIDE SEQUENCE [LARGE SCALE GENOMIC DNA]</scope>
    <source>
        <strain evidence="2 3">E257</strain>
    </source>
</reference>
<dbReference type="InterPro" id="IPR029063">
    <property type="entry name" value="SAM-dependent_MTases_sf"/>
</dbReference>
<dbReference type="EMBL" id="JAANNP010000001">
    <property type="protein sequence ID" value="NHC12457.1"/>
    <property type="molecule type" value="Genomic_DNA"/>
</dbReference>
<dbReference type="SUPFAM" id="SSF53335">
    <property type="entry name" value="S-adenosyl-L-methionine-dependent methyltransferases"/>
    <property type="match status" value="1"/>
</dbReference>
<accession>A0ABX0GP15</accession>
<evidence type="ECO:0000313" key="3">
    <source>
        <dbReference type="Proteomes" id="UP000800981"/>
    </source>
</evidence>
<keyword evidence="2" id="KW-0808">Transferase</keyword>
<protein>
    <submittedName>
        <fullName evidence="2">Methyltransferase domain-containing protein</fullName>
    </submittedName>
</protein>
<keyword evidence="3" id="KW-1185">Reference proteome</keyword>
<comment type="caution">
    <text evidence="2">The sequence shown here is derived from an EMBL/GenBank/DDBJ whole genome shotgun (WGS) entry which is preliminary data.</text>
</comment>
<evidence type="ECO:0000313" key="2">
    <source>
        <dbReference type="EMBL" id="NHC12457.1"/>
    </source>
</evidence>
<keyword evidence="2" id="KW-0489">Methyltransferase</keyword>
<gene>
    <name evidence="2" type="ORF">G9H71_01495</name>
</gene>
<dbReference type="Gene3D" id="3.40.50.150">
    <property type="entry name" value="Vaccinia Virus protein VP39"/>
    <property type="match status" value="1"/>
</dbReference>
<proteinExistence type="predicted"/>
<sequence length="273" mass="29114">MRPEPVSAVAGRVPRHSFDAELQRHNAILREACDIGAHEHVLDVGCGTGLTTREAARAASSGSVLGVDTSEAAIARARSLADSEGIHNVGFVCADAEVHDFAGRRFDVAISRFGTMFFRDPVAAFTNIGRALKHGGRLVMLVWQAAELNEWDVEIRGALARPEAAAPSPPDHLDPFSLGEAAVLTEVLQTAGFTGIGLADVREPVYYGPDVGVALEWARGFASTRAVVQSLDAVAAERAEARLQRVIAAHLSDEGVWFESRAWLVSARIPSGT</sequence>
<dbReference type="PANTHER" id="PTHR44068:SF11">
    <property type="entry name" value="GERANYL DIPHOSPHATE 2-C-METHYLTRANSFERASE"/>
    <property type="match status" value="1"/>
</dbReference>
<dbReference type="InterPro" id="IPR050447">
    <property type="entry name" value="Erg6_SMT_methyltransf"/>
</dbReference>
<dbReference type="Pfam" id="PF13649">
    <property type="entry name" value="Methyltransf_25"/>
    <property type="match status" value="1"/>
</dbReference>